<comment type="caution">
    <text evidence="1">The sequence shown here is derived from an EMBL/GenBank/DDBJ whole genome shotgun (WGS) entry which is preliminary data.</text>
</comment>
<name>A0ABU9Y780_9SPHN</name>
<protein>
    <submittedName>
        <fullName evidence="1">Uncharacterized protein</fullName>
    </submittedName>
</protein>
<accession>A0ABU9Y780</accession>
<dbReference type="RefSeq" id="WP_343892075.1">
    <property type="nucleotide sequence ID" value="NZ_BAAAEH010000050.1"/>
</dbReference>
<sequence>MSASGDFIDLEQPVSDGGIESVNFFNGRLLTGGDMSREQRARRDSEARFGEALGDGIAFGLDVSAQPPDANDTLPSILVQPGLAVSRTGQLLRLNQPERIRLSRTDSTSFATSGCAFDDCVPLAGGTYVAGEGLYLLTIAPAELAAGRAPTNGSGATGTPCDIDRRIDGVRFRLIEIPSSLYADLPVTAPDFRNQIAYRCFGPGVLVDWSTNLLASGARVDGLLDRMAGYGFAVQEVPLALIGFQGAADLTLLDAWSVRRPLALADPPGPFRSATAPRRIATGRAMLAQFQAQLDELVAANTPGLKARTYFPNLPPVGVLPRMTPDQGKDFFGGMEIRGPVHINSATVELLIRESLAFPAIRSADIEIVWLYAVAENLIAGTKAMADGTRVDPYLVFASANLAYRGDARFNLHRWNYANYALGGG</sequence>
<evidence type="ECO:0000313" key="1">
    <source>
        <dbReference type="EMBL" id="MEN2791674.1"/>
    </source>
</evidence>
<organism evidence="1 2">
    <name type="scientific">Sphingomonas oligophenolica</name>
    <dbReference type="NCBI Taxonomy" id="301154"/>
    <lineage>
        <taxon>Bacteria</taxon>
        <taxon>Pseudomonadati</taxon>
        <taxon>Pseudomonadota</taxon>
        <taxon>Alphaproteobacteria</taxon>
        <taxon>Sphingomonadales</taxon>
        <taxon>Sphingomonadaceae</taxon>
        <taxon>Sphingomonas</taxon>
    </lineage>
</organism>
<reference evidence="1 2" key="1">
    <citation type="submission" date="2024-05" db="EMBL/GenBank/DDBJ databases">
        <authorList>
            <person name="Liu Q."/>
            <person name="Xin Y.-H."/>
        </authorList>
    </citation>
    <scope>NUCLEOTIDE SEQUENCE [LARGE SCALE GENOMIC DNA]</scope>
    <source>
        <strain evidence="1 2">CGMCC 1.10181</strain>
    </source>
</reference>
<dbReference type="EMBL" id="JBDIME010000019">
    <property type="protein sequence ID" value="MEN2791674.1"/>
    <property type="molecule type" value="Genomic_DNA"/>
</dbReference>
<proteinExistence type="predicted"/>
<evidence type="ECO:0000313" key="2">
    <source>
        <dbReference type="Proteomes" id="UP001419910"/>
    </source>
</evidence>
<gene>
    <name evidence="1" type="ORF">ABC974_18735</name>
</gene>
<dbReference type="Proteomes" id="UP001419910">
    <property type="component" value="Unassembled WGS sequence"/>
</dbReference>
<keyword evidence="2" id="KW-1185">Reference proteome</keyword>